<dbReference type="InterPro" id="IPR009377">
    <property type="entry name" value="EutA"/>
</dbReference>
<accession>A0A8J3VT35</accession>
<reference evidence="1" key="1">
    <citation type="submission" date="2021-01" db="EMBL/GenBank/DDBJ databases">
        <title>Whole genome shotgun sequence of Rugosimonospora africana NBRC 104875.</title>
        <authorList>
            <person name="Komaki H."/>
            <person name="Tamura T."/>
        </authorList>
    </citation>
    <scope>NUCLEOTIDE SEQUENCE</scope>
    <source>
        <strain evidence="1">NBRC 104875</strain>
    </source>
</reference>
<evidence type="ECO:0000313" key="2">
    <source>
        <dbReference type="Proteomes" id="UP000642748"/>
    </source>
</evidence>
<dbReference type="AlphaFoldDB" id="A0A8J3VT35"/>
<comment type="caution">
    <text evidence="1">The sequence shown here is derived from an EMBL/GenBank/DDBJ whole genome shotgun (WGS) entry which is preliminary data.</text>
</comment>
<dbReference type="EMBL" id="BONZ01000057">
    <property type="protein sequence ID" value="GIH17785.1"/>
    <property type="molecule type" value="Genomic_DNA"/>
</dbReference>
<gene>
    <name evidence="1" type="ORF">Raf01_59570</name>
</gene>
<keyword evidence="1" id="KW-0456">Lyase</keyword>
<protein>
    <submittedName>
        <fullName evidence="1">Reactivating factor for ethanolamine ammonia lyase</fullName>
    </submittedName>
</protein>
<dbReference type="GO" id="GO:0016829">
    <property type="term" value="F:lyase activity"/>
    <property type="evidence" value="ECO:0007669"/>
    <property type="project" value="UniProtKB-KW"/>
</dbReference>
<keyword evidence="2" id="KW-1185">Reference proteome</keyword>
<name>A0A8J3VT35_9ACTN</name>
<dbReference type="PIRSF" id="PIRSF012293">
    <property type="entry name" value="EutA"/>
    <property type="match status" value="1"/>
</dbReference>
<proteinExistence type="predicted"/>
<dbReference type="Pfam" id="PF06277">
    <property type="entry name" value="EutA"/>
    <property type="match status" value="1"/>
</dbReference>
<sequence length="485" mass="51115">MVGVNQPEVNIESEERVELLSVGVDIGSATSHMVFSKITVEKVGTRYVTVGRDALYESPIILTPYDGPDLIDPVAMSAYVDAQFAAAGMSRDDVDTGALILTGVALDRANSRTIGEVFAREAGKMVAVSAGDNMECVLAAKGSGALERSETLDGDLLHIDIGGGTAKLVLCRRGSPVAHLAVDVGARLIVTDGEGVIVRLEEAGARVGRTLGRPFAIGTRITDEDKARVAGYLADELLGAARVTGDGTGALLRGEPLPPFTPSAISFSGGVSEYIYRRQEQTFDDLGPFLAEAIRDRIDRTGLELVENVNAGIRATVLGASQYTVQLSGSTIYVSDPDGLPVRNIQVVAPPFDMANLSAEGVAEVLRRSLTQFDLTDAKQPVAVSYLWDGLATYDRIDAFCHGIAMGMAARTQDSDSAVVLVSEDDIGRLIGSHLATERLDGRAVVSVDCVETGDFAFVDIGRPVTGSASVPVVIKSLIFPTGSN</sequence>
<evidence type="ECO:0000313" key="1">
    <source>
        <dbReference type="EMBL" id="GIH17785.1"/>
    </source>
</evidence>
<organism evidence="1 2">
    <name type="scientific">Rugosimonospora africana</name>
    <dbReference type="NCBI Taxonomy" id="556532"/>
    <lineage>
        <taxon>Bacteria</taxon>
        <taxon>Bacillati</taxon>
        <taxon>Actinomycetota</taxon>
        <taxon>Actinomycetes</taxon>
        <taxon>Micromonosporales</taxon>
        <taxon>Micromonosporaceae</taxon>
        <taxon>Rugosimonospora</taxon>
    </lineage>
</organism>
<dbReference type="Proteomes" id="UP000642748">
    <property type="component" value="Unassembled WGS sequence"/>
</dbReference>